<dbReference type="InterPro" id="IPR036782">
    <property type="entry name" value="NE0471-like_N"/>
</dbReference>
<dbReference type="Pfam" id="PF10387">
    <property type="entry name" value="DUF2442"/>
    <property type="match status" value="1"/>
</dbReference>
<accession>X0ZDF0</accession>
<feature type="non-terminal residue" evidence="1">
    <location>
        <position position="90"/>
    </location>
</feature>
<dbReference type="SUPFAM" id="SSF143880">
    <property type="entry name" value="NE0471 N-terminal domain-like"/>
    <property type="match status" value="1"/>
</dbReference>
<dbReference type="AlphaFoldDB" id="X0ZDF0"/>
<name>X0ZDF0_9ZZZZ</name>
<organism evidence="1">
    <name type="scientific">marine sediment metagenome</name>
    <dbReference type="NCBI Taxonomy" id="412755"/>
    <lineage>
        <taxon>unclassified sequences</taxon>
        <taxon>metagenomes</taxon>
        <taxon>ecological metagenomes</taxon>
    </lineage>
</organism>
<comment type="caution">
    <text evidence="1">The sequence shown here is derived from an EMBL/GenBank/DDBJ whole genome shotgun (WGS) entry which is preliminary data.</text>
</comment>
<dbReference type="EMBL" id="BART01009372">
    <property type="protein sequence ID" value="GAG67314.1"/>
    <property type="molecule type" value="Genomic_DNA"/>
</dbReference>
<protein>
    <recommendedName>
        <fullName evidence="2">DUF2442 domain-containing protein</fullName>
    </recommendedName>
</protein>
<evidence type="ECO:0000313" key="1">
    <source>
        <dbReference type="EMBL" id="GAG67314.1"/>
    </source>
</evidence>
<gene>
    <name evidence="1" type="ORF">S01H4_20779</name>
</gene>
<dbReference type="Gene3D" id="3.30.2020.10">
    <property type="entry name" value="NE0471-like N-terminal domain"/>
    <property type="match status" value="1"/>
</dbReference>
<sequence length="90" mass="10175">MLQDIVEVKALQDYGLFLLFDDGIEGIVDIKDIIDFDGIFEPLKNPSYFSKVSINSEWGTVFWPNGADLDPDVLYSKLTGESIPKFELVE</sequence>
<proteinExistence type="predicted"/>
<evidence type="ECO:0008006" key="2">
    <source>
        <dbReference type="Google" id="ProtNLM"/>
    </source>
</evidence>
<dbReference type="InterPro" id="IPR018841">
    <property type="entry name" value="DUF2442"/>
</dbReference>
<reference evidence="1" key="1">
    <citation type="journal article" date="2014" name="Front. Microbiol.">
        <title>High frequency of phylogenetically diverse reductive dehalogenase-homologous genes in deep subseafloor sedimentary metagenomes.</title>
        <authorList>
            <person name="Kawai M."/>
            <person name="Futagami T."/>
            <person name="Toyoda A."/>
            <person name="Takaki Y."/>
            <person name="Nishi S."/>
            <person name="Hori S."/>
            <person name="Arai W."/>
            <person name="Tsubouchi T."/>
            <person name="Morono Y."/>
            <person name="Uchiyama I."/>
            <person name="Ito T."/>
            <person name="Fujiyama A."/>
            <person name="Inagaki F."/>
            <person name="Takami H."/>
        </authorList>
    </citation>
    <scope>NUCLEOTIDE SEQUENCE</scope>
    <source>
        <strain evidence="1">Expedition CK06-06</strain>
    </source>
</reference>